<feature type="domain" description="VOC" evidence="1">
    <location>
        <begin position="6"/>
        <end position="134"/>
    </location>
</feature>
<dbReference type="OrthoDB" id="9180364at2"/>
<dbReference type="Gene3D" id="3.10.180.10">
    <property type="entry name" value="2,3-Dihydroxybiphenyl 1,2-Dioxygenase, domain 1"/>
    <property type="match status" value="1"/>
</dbReference>
<sequence length="137" mass="14794">MSQLPRMHHIVYAVAAERLDSATAFFSDLGFTFGTFELEELGLQVTLDWTGGVELVSPLDSDAGRSSAVAEFLTNHGDGVFSVAVRVGDMAAAEQVAAWYGAVTRFRQHRDGDGFELDESEMTILGLPLTLLATDLP</sequence>
<accession>A0A2U3NGJ7</accession>
<dbReference type="Proteomes" id="UP000241595">
    <property type="component" value="Unassembled WGS sequence"/>
</dbReference>
<evidence type="ECO:0000259" key="1">
    <source>
        <dbReference type="PROSITE" id="PS51819"/>
    </source>
</evidence>
<proteinExistence type="predicted"/>
<dbReference type="EMBL" id="FTRV01000015">
    <property type="protein sequence ID" value="SPM30555.1"/>
    <property type="molecule type" value="Genomic_DNA"/>
</dbReference>
<dbReference type="InterPro" id="IPR037523">
    <property type="entry name" value="VOC_core"/>
</dbReference>
<reference evidence="2 3" key="1">
    <citation type="submission" date="2017-01" db="EMBL/GenBank/DDBJ databases">
        <authorList>
            <consortium name="Urmite Genomes"/>
        </authorList>
    </citation>
    <scope>NUCLEOTIDE SEQUENCE [LARGE SCALE GENOMIC DNA]</scope>
    <source>
        <strain evidence="2 3">AB308</strain>
    </source>
</reference>
<evidence type="ECO:0000313" key="3">
    <source>
        <dbReference type="Proteomes" id="UP000241595"/>
    </source>
</evidence>
<keyword evidence="3" id="KW-1185">Reference proteome</keyword>
<dbReference type="PROSITE" id="PS51819">
    <property type="entry name" value="VOC"/>
    <property type="match status" value="1"/>
</dbReference>
<organism evidence="2 3">
    <name type="scientific">Mycobacterium terramassiliense</name>
    <dbReference type="NCBI Taxonomy" id="1841859"/>
    <lineage>
        <taxon>Bacteria</taxon>
        <taxon>Bacillati</taxon>
        <taxon>Actinomycetota</taxon>
        <taxon>Actinomycetes</taxon>
        <taxon>Mycobacteriales</taxon>
        <taxon>Mycobacteriaceae</taxon>
        <taxon>Mycobacterium</taxon>
    </lineage>
</organism>
<name>A0A2U3NGJ7_9MYCO</name>
<gene>
    <name evidence="2" type="ORF">MTAB308_4064</name>
</gene>
<dbReference type="SUPFAM" id="SSF54593">
    <property type="entry name" value="Glyoxalase/Bleomycin resistance protein/Dihydroxybiphenyl dioxygenase"/>
    <property type="match status" value="1"/>
</dbReference>
<evidence type="ECO:0000313" key="2">
    <source>
        <dbReference type="EMBL" id="SPM30555.1"/>
    </source>
</evidence>
<dbReference type="InterPro" id="IPR029068">
    <property type="entry name" value="Glyas_Bleomycin-R_OHBP_Dase"/>
</dbReference>
<dbReference type="AlphaFoldDB" id="A0A2U3NGJ7"/>
<protein>
    <recommendedName>
        <fullName evidence="1">VOC domain-containing protein</fullName>
    </recommendedName>
</protein>